<dbReference type="AlphaFoldDB" id="A0A0G0UEM1"/>
<name>A0A0G0UEM1_9BACT</name>
<organism evidence="1 2">
    <name type="scientific">Candidatus Curtissbacteria bacterium GW2011_GWA1_41_11</name>
    <dbReference type="NCBI Taxonomy" id="1618409"/>
    <lineage>
        <taxon>Bacteria</taxon>
        <taxon>Candidatus Curtissiibacteriota</taxon>
    </lineage>
</organism>
<sequence>MTRIIVRVLVFDKVNREHIKKHKVTEEEIEVVGKKFLYHRRAHSGRYLAIGRVGQRILTIIIRRTSVGKYYVVTARDASKKERKDLYEKEK</sequence>
<comment type="caution">
    <text evidence="1">The sequence shown here is derived from an EMBL/GenBank/DDBJ whole genome shotgun (WGS) entry which is preliminary data.</text>
</comment>
<protein>
    <recommendedName>
        <fullName evidence="3">BrnT family toxin</fullName>
    </recommendedName>
</protein>
<evidence type="ECO:0000313" key="1">
    <source>
        <dbReference type="EMBL" id="KKR87348.1"/>
    </source>
</evidence>
<evidence type="ECO:0000313" key="2">
    <source>
        <dbReference type="Proteomes" id="UP000034854"/>
    </source>
</evidence>
<evidence type="ECO:0008006" key="3">
    <source>
        <dbReference type="Google" id="ProtNLM"/>
    </source>
</evidence>
<accession>A0A0G0UEM1</accession>
<dbReference type="EMBL" id="LCAG01000005">
    <property type="protein sequence ID" value="KKR87348.1"/>
    <property type="molecule type" value="Genomic_DNA"/>
</dbReference>
<dbReference type="Proteomes" id="UP000034854">
    <property type="component" value="Unassembled WGS sequence"/>
</dbReference>
<dbReference type="InterPro" id="IPR038573">
    <property type="entry name" value="BrnT_sf"/>
</dbReference>
<gene>
    <name evidence="1" type="ORF">UU34_C0005G0022</name>
</gene>
<reference evidence="1 2" key="1">
    <citation type="journal article" date="2015" name="Nature">
        <title>rRNA introns, odd ribosomes, and small enigmatic genomes across a large radiation of phyla.</title>
        <authorList>
            <person name="Brown C.T."/>
            <person name="Hug L.A."/>
            <person name="Thomas B.C."/>
            <person name="Sharon I."/>
            <person name="Castelle C.J."/>
            <person name="Singh A."/>
            <person name="Wilkins M.J."/>
            <person name="Williams K.H."/>
            <person name="Banfield J.F."/>
        </authorList>
    </citation>
    <scope>NUCLEOTIDE SEQUENCE [LARGE SCALE GENOMIC DNA]</scope>
</reference>
<dbReference type="Gene3D" id="3.10.450.530">
    <property type="entry name" value="Ribonuclease toxin, BrnT, of type II toxin-antitoxin system"/>
    <property type="match status" value="1"/>
</dbReference>
<proteinExistence type="predicted"/>